<evidence type="ECO:0000256" key="6">
    <source>
        <dbReference type="SAM" id="Phobius"/>
    </source>
</evidence>
<dbReference type="AlphaFoldDB" id="A0A9P7RQA3"/>
<keyword evidence="8" id="KW-1185">Reference proteome</keyword>
<feature type="compositionally biased region" description="Polar residues" evidence="5">
    <location>
        <begin position="29"/>
        <end position="63"/>
    </location>
</feature>
<dbReference type="RefSeq" id="XP_043003589.1">
    <property type="nucleotide sequence ID" value="XM_043158245.1"/>
</dbReference>
<dbReference type="InterPro" id="IPR051694">
    <property type="entry name" value="Immunoregulatory_rcpt-like"/>
</dbReference>
<reference evidence="7" key="1">
    <citation type="journal article" date="2021" name="Genome Biol. Evol.">
        <title>The assembled and annotated genome of the fairy-ring fungus Marasmius oreades.</title>
        <authorList>
            <person name="Hiltunen M."/>
            <person name="Ament-Velasquez S.L."/>
            <person name="Johannesson H."/>
        </authorList>
    </citation>
    <scope>NUCLEOTIDE SEQUENCE</scope>
    <source>
        <strain evidence="7">03SP1</strain>
    </source>
</reference>
<dbReference type="GO" id="GO:0071944">
    <property type="term" value="C:cell periphery"/>
    <property type="evidence" value="ECO:0007669"/>
    <property type="project" value="UniProtKB-ARBA"/>
</dbReference>
<evidence type="ECO:0000256" key="5">
    <source>
        <dbReference type="SAM" id="MobiDB-lite"/>
    </source>
</evidence>
<comment type="caution">
    <text evidence="7">The sequence shown here is derived from an EMBL/GenBank/DDBJ whole genome shotgun (WGS) entry which is preliminary data.</text>
</comment>
<gene>
    <name evidence="7" type="ORF">E1B28_013099</name>
</gene>
<sequence length="189" mass="20365">MASQTNRDGSVELPDTPTTTSEITTRSTVNGNTIPSRGSATSNRQPTPITSSPSTGVTPSQAPKSAGAIAGGVLGGIFALAIVTAFVFLLLKRRNKKLKYGNYGLTPFHDITAPNLARTDINLKERNRQVLGEQLVPQRYPDNDQTDDIGLNRPGDDTIQVLRHQVYVVTQRMVALEAGLAPPDYNSHL</sequence>
<comment type="subcellular location">
    <subcellularLocation>
        <location evidence="1">Membrane</location>
        <topology evidence="1">Single-pass membrane protein</topology>
    </subcellularLocation>
</comment>
<proteinExistence type="predicted"/>
<keyword evidence="3 6" id="KW-1133">Transmembrane helix</keyword>
<dbReference type="KEGG" id="more:E1B28_013099"/>
<name>A0A9P7RQA3_9AGAR</name>
<evidence type="ECO:0000313" key="7">
    <source>
        <dbReference type="EMBL" id="KAG7087118.1"/>
    </source>
</evidence>
<feature type="compositionally biased region" description="Low complexity" evidence="5">
    <location>
        <begin position="16"/>
        <end position="28"/>
    </location>
</feature>
<evidence type="ECO:0000256" key="1">
    <source>
        <dbReference type="ARBA" id="ARBA00004167"/>
    </source>
</evidence>
<evidence type="ECO:0000256" key="4">
    <source>
        <dbReference type="ARBA" id="ARBA00023136"/>
    </source>
</evidence>
<dbReference type="EMBL" id="CM032189">
    <property type="protein sequence ID" value="KAG7087118.1"/>
    <property type="molecule type" value="Genomic_DNA"/>
</dbReference>
<dbReference type="GO" id="GO:0016020">
    <property type="term" value="C:membrane"/>
    <property type="evidence" value="ECO:0007669"/>
    <property type="project" value="UniProtKB-SubCell"/>
</dbReference>
<feature type="region of interest" description="Disordered" evidence="5">
    <location>
        <begin position="1"/>
        <end position="64"/>
    </location>
</feature>
<keyword evidence="2 6" id="KW-0812">Transmembrane</keyword>
<dbReference type="PANTHER" id="PTHR15549:SF26">
    <property type="entry name" value="AXIAL BUDDING PATTERN PROTEIN 2-RELATED"/>
    <property type="match status" value="1"/>
</dbReference>
<feature type="transmembrane region" description="Helical" evidence="6">
    <location>
        <begin position="68"/>
        <end position="91"/>
    </location>
</feature>
<accession>A0A9P7RQA3</accession>
<dbReference type="Proteomes" id="UP001049176">
    <property type="component" value="Chromosome 9"/>
</dbReference>
<dbReference type="PANTHER" id="PTHR15549">
    <property type="entry name" value="PAIRED IMMUNOGLOBULIN-LIKE TYPE 2 RECEPTOR"/>
    <property type="match status" value="1"/>
</dbReference>
<keyword evidence="4 6" id="KW-0472">Membrane</keyword>
<protein>
    <submittedName>
        <fullName evidence="7">Uncharacterized protein</fullName>
    </submittedName>
</protein>
<dbReference type="CDD" id="cd12087">
    <property type="entry name" value="TM_EGFR-like"/>
    <property type="match status" value="1"/>
</dbReference>
<evidence type="ECO:0000256" key="2">
    <source>
        <dbReference type="ARBA" id="ARBA00022692"/>
    </source>
</evidence>
<evidence type="ECO:0000256" key="3">
    <source>
        <dbReference type="ARBA" id="ARBA00022989"/>
    </source>
</evidence>
<evidence type="ECO:0000313" key="8">
    <source>
        <dbReference type="Proteomes" id="UP001049176"/>
    </source>
</evidence>
<organism evidence="7 8">
    <name type="scientific">Marasmius oreades</name>
    <name type="common">fairy-ring Marasmius</name>
    <dbReference type="NCBI Taxonomy" id="181124"/>
    <lineage>
        <taxon>Eukaryota</taxon>
        <taxon>Fungi</taxon>
        <taxon>Dikarya</taxon>
        <taxon>Basidiomycota</taxon>
        <taxon>Agaricomycotina</taxon>
        <taxon>Agaricomycetes</taxon>
        <taxon>Agaricomycetidae</taxon>
        <taxon>Agaricales</taxon>
        <taxon>Marasmiineae</taxon>
        <taxon>Marasmiaceae</taxon>
        <taxon>Marasmius</taxon>
    </lineage>
</organism>
<dbReference type="GeneID" id="66082174"/>